<keyword evidence="2" id="KW-1185">Reference proteome</keyword>
<dbReference type="Proteomes" id="UP000762676">
    <property type="component" value="Unassembled WGS sequence"/>
</dbReference>
<comment type="caution">
    <text evidence="1">The sequence shown here is derived from an EMBL/GenBank/DDBJ whole genome shotgun (WGS) entry which is preliminary data.</text>
</comment>
<name>A0AAV4I6Y9_9GAST</name>
<evidence type="ECO:0000313" key="2">
    <source>
        <dbReference type="Proteomes" id="UP000762676"/>
    </source>
</evidence>
<dbReference type="AlphaFoldDB" id="A0AAV4I6Y9"/>
<organism evidence="1 2">
    <name type="scientific">Elysia marginata</name>
    <dbReference type="NCBI Taxonomy" id="1093978"/>
    <lineage>
        <taxon>Eukaryota</taxon>
        <taxon>Metazoa</taxon>
        <taxon>Spiralia</taxon>
        <taxon>Lophotrochozoa</taxon>
        <taxon>Mollusca</taxon>
        <taxon>Gastropoda</taxon>
        <taxon>Heterobranchia</taxon>
        <taxon>Euthyneura</taxon>
        <taxon>Panpulmonata</taxon>
        <taxon>Sacoglossa</taxon>
        <taxon>Placobranchoidea</taxon>
        <taxon>Plakobranchidae</taxon>
        <taxon>Elysia</taxon>
    </lineage>
</organism>
<gene>
    <name evidence="1" type="ORF">ElyMa_004700300</name>
</gene>
<dbReference type="EMBL" id="BMAT01009427">
    <property type="protein sequence ID" value="GFS06168.1"/>
    <property type="molecule type" value="Genomic_DNA"/>
</dbReference>
<accession>A0AAV4I6Y9</accession>
<reference evidence="1 2" key="1">
    <citation type="journal article" date="2021" name="Elife">
        <title>Chloroplast acquisition without the gene transfer in kleptoplastic sea slugs, Plakobranchus ocellatus.</title>
        <authorList>
            <person name="Maeda T."/>
            <person name="Takahashi S."/>
            <person name="Yoshida T."/>
            <person name="Shimamura S."/>
            <person name="Takaki Y."/>
            <person name="Nagai Y."/>
            <person name="Toyoda A."/>
            <person name="Suzuki Y."/>
            <person name="Arimoto A."/>
            <person name="Ishii H."/>
            <person name="Satoh N."/>
            <person name="Nishiyama T."/>
            <person name="Hasebe M."/>
            <person name="Maruyama T."/>
            <person name="Minagawa J."/>
            <person name="Obokata J."/>
            <person name="Shigenobu S."/>
        </authorList>
    </citation>
    <scope>NUCLEOTIDE SEQUENCE [LARGE SCALE GENOMIC DNA]</scope>
</reference>
<evidence type="ECO:0000313" key="1">
    <source>
        <dbReference type="EMBL" id="GFS06168.1"/>
    </source>
</evidence>
<sequence>MQLTVNTLPRSRDSKSPANNACLAWRNIDPLTNLSFSIFRSLFSSLCSLCTPELQRSSLSLPYFFSPGLAARQTTVPGFWEFSLPLPGLVCVPPPPPPLTRFQVYLPSHPVHRAGCGTYTLYLLFDCRFSISVPFSNPPS</sequence>
<proteinExistence type="predicted"/>
<protein>
    <submittedName>
        <fullName evidence="1">Uncharacterized protein</fullName>
    </submittedName>
</protein>